<keyword evidence="6" id="KW-0479">Metal-binding</keyword>
<evidence type="ECO:0000256" key="2">
    <source>
        <dbReference type="ARBA" id="ARBA00007599"/>
    </source>
</evidence>
<dbReference type="InterPro" id="IPR003442">
    <property type="entry name" value="T6A_TsaE"/>
</dbReference>
<proteinExistence type="inferred from homology"/>
<dbReference type="GO" id="GO:0016740">
    <property type="term" value="F:transferase activity"/>
    <property type="evidence" value="ECO:0007669"/>
    <property type="project" value="UniProtKB-KW"/>
</dbReference>
<dbReference type="SUPFAM" id="SSF52540">
    <property type="entry name" value="P-loop containing nucleoside triphosphate hydrolases"/>
    <property type="match status" value="1"/>
</dbReference>
<dbReference type="PANTHER" id="PTHR33540">
    <property type="entry name" value="TRNA THREONYLCARBAMOYLADENOSINE BIOSYNTHESIS PROTEIN TSAE"/>
    <property type="match status" value="1"/>
</dbReference>
<evidence type="ECO:0000256" key="6">
    <source>
        <dbReference type="ARBA" id="ARBA00022723"/>
    </source>
</evidence>
<dbReference type="InterPro" id="IPR027417">
    <property type="entry name" value="P-loop_NTPase"/>
</dbReference>
<dbReference type="GO" id="GO:0005737">
    <property type="term" value="C:cytoplasm"/>
    <property type="evidence" value="ECO:0007669"/>
    <property type="project" value="UniProtKB-SubCell"/>
</dbReference>
<dbReference type="GO" id="GO:0002949">
    <property type="term" value="P:tRNA threonylcarbamoyladenosine modification"/>
    <property type="evidence" value="ECO:0007669"/>
    <property type="project" value="InterPro"/>
</dbReference>
<evidence type="ECO:0000256" key="1">
    <source>
        <dbReference type="ARBA" id="ARBA00004496"/>
    </source>
</evidence>
<dbReference type="GO" id="GO:0046872">
    <property type="term" value="F:metal ion binding"/>
    <property type="evidence" value="ECO:0007669"/>
    <property type="project" value="UniProtKB-KW"/>
</dbReference>
<protein>
    <recommendedName>
        <fullName evidence="3">tRNA threonylcarbamoyladenosine biosynthesis protein TsaE</fullName>
    </recommendedName>
    <alternativeName>
        <fullName evidence="10">t(6)A37 threonylcarbamoyladenosine biosynthesis protein TsaE</fullName>
    </alternativeName>
</protein>
<evidence type="ECO:0000256" key="5">
    <source>
        <dbReference type="ARBA" id="ARBA00022694"/>
    </source>
</evidence>
<dbReference type="Proteomes" id="UP000187485">
    <property type="component" value="Unassembled WGS sequence"/>
</dbReference>
<comment type="subcellular location">
    <subcellularLocation>
        <location evidence="1">Cytoplasm</location>
    </subcellularLocation>
</comment>
<dbReference type="EMBL" id="BDJK01000006">
    <property type="protein sequence ID" value="GAV21957.1"/>
    <property type="molecule type" value="Genomic_DNA"/>
</dbReference>
<evidence type="ECO:0000256" key="10">
    <source>
        <dbReference type="ARBA" id="ARBA00032441"/>
    </source>
</evidence>
<evidence type="ECO:0000256" key="7">
    <source>
        <dbReference type="ARBA" id="ARBA00022741"/>
    </source>
</evidence>
<keyword evidence="8" id="KW-0067">ATP-binding</keyword>
<sequence>MVDLPKYKSYNVFELLQKGWDLMFYVLSDSPEKTKELGKFLGQNLLPGSIVILAGNLGAGKTLLVSGIIAGLGVKRAVKSPTFNLVHTYPAEKFNINHFDLYRLTAAEFFELGMDEYFTDRDINLLEWGEKIEPELENDYLKITLENIADEVRGIKIEAYGERFNDLLEALKRWS</sequence>
<dbReference type="NCBIfam" id="TIGR00150">
    <property type="entry name" value="T6A_YjeE"/>
    <property type="match status" value="1"/>
</dbReference>
<dbReference type="Gene3D" id="3.40.50.300">
    <property type="entry name" value="P-loop containing nucleotide triphosphate hydrolases"/>
    <property type="match status" value="1"/>
</dbReference>
<dbReference type="PANTHER" id="PTHR33540:SF2">
    <property type="entry name" value="TRNA THREONYLCARBAMOYLADENOSINE BIOSYNTHESIS PROTEIN TSAE"/>
    <property type="match status" value="1"/>
</dbReference>
<evidence type="ECO:0000256" key="4">
    <source>
        <dbReference type="ARBA" id="ARBA00022490"/>
    </source>
</evidence>
<dbReference type="Pfam" id="PF02367">
    <property type="entry name" value="TsaE"/>
    <property type="match status" value="1"/>
</dbReference>
<evidence type="ECO:0000256" key="9">
    <source>
        <dbReference type="ARBA" id="ARBA00022842"/>
    </source>
</evidence>
<reference evidence="12" key="1">
    <citation type="submission" date="2016-12" db="EMBL/GenBank/DDBJ databases">
        <title>Draft Genome Sequences od Carboxydothermus pertinax and islandicus, Hydrogenogenic Carboxydotrophic Bacteria.</title>
        <authorList>
            <person name="Fukuyama Y."/>
            <person name="Ohmae K."/>
            <person name="Yoneda Y."/>
            <person name="Yoshida T."/>
            <person name="Sako Y."/>
        </authorList>
    </citation>
    <scope>NUCLEOTIDE SEQUENCE [LARGE SCALE GENOMIC DNA]</scope>
    <source>
        <strain evidence="12">Ug1</strain>
    </source>
</reference>
<name>A0A1L8CSU2_9THEO</name>
<evidence type="ECO:0000256" key="3">
    <source>
        <dbReference type="ARBA" id="ARBA00019010"/>
    </source>
</evidence>
<comment type="caution">
    <text evidence="11">The sequence shown here is derived from an EMBL/GenBank/DDBJ whole genome shotgun (WGS) entry which is preliminary data.</text>
</comment>
<evidence type="ECO:0000256" key="8">
    <source>
        <dbReference type="ARBA" id="ARBA00022840"/>
    </source>
</evidence>
<keyword evidence="9" id="KW-0460">Magnesium</keyword>
<evidence type="ECO:0000313" key="12">
    <source>
        <dbReference type="Proteomes" id="UP000187485"/>
    </source>
</evidence>
<keyword evidence="7" id="KW-0547">Nucleotide-binding</keyword>
<accession>A0A1L8CSU2</accession>
<evidence type="ECO:0000313" key="11">
    <source>
        <dbReference type="EMBL" id="GAV21957.1"/>
    </source>
</evidence>
<dbReference type="GO" id="GO:0005524">
    <property type="term" value="F:ATP binding"/>
    <property type="evidence" value="ECO:0007669"/>
    <property type="project" value="UniProtKB-KW"/>
</dbReference>
<keyword evidence="12" id="KW-1185">Reference proteome</keyword>
<gene>
    <name evidence="11" type="ORF">cpu_04670</name>
</gene>
<organism evidence="11 12">
    <name type="scientific">Carboxydothermus pertinax</name>
    <dbReference type="NCBI Taxonomy" id="870242"/>
    <lineage>
        <taxon>Bacteria</taxon>
        <taxon>Bacillati</taxon>
        <taxon>Bacillota</taxon>
        <taxon>Clostridia</taxon>
        <taxon>Thermoanaerobacterales</taxon>
        <taxon>Thermoanaerobacteraceae</taxon>
        <taxon>Carboxydothermus</taxon>
    </lineage>
</organism>
<keyword evidence="5" id="KW-0819">tRNA processing</keyword>
<keyword evidence="11" id="KW-0808">Transferase</keyword>
<comment type="similarity">
    <text evidence="2">Belongs to the TsaE family.</text>
</comment>
<keyword evidence="4" id="KW-0963">Cytoplasm</keyword>
<dbReference type="AlphaFoldDB" id="A0A1L8CSU2"/>
<dbReference type="STRING" id="870242.cpu_04670"/>